<keyword evidence="3" id="KW-1185">Reference proteome</keyword>
<dbReference type="Gene3D" id="1.10.10.10">
    <property type="entry name" value="Winged helix-like DNA-binding domain superfamily/Winged helix DNA-binding domain"/>
    <property type="match status" value="1"/>
</dbReference>
<dbReference type="SMART" id="SM00347">
    <property type="entry name" value="HTH_MARR"/>
    <property type="match status" value="1"/>
</dbReference>
<accession>A0A919TDD7</accession>
<dbReference type="PANTHER" id="PTHR33164:SF43">
    <property type="entry name" value="HTH-TYPE TRANSCRIPTIONAL REPRESSOR YETL"/>
    <property type="match status" value="1"/>
</dbReference>
<dbReference type="PANTHER" id="PTHR33164">
    <property type="entry name" value="TRANSCRIPTIONAL REGULATOR, MARR FAMILY"/>
    <property type="match status" value="1"/>
</dbReference>
<dbReference type="SUPFAM" id="SSF46785">
    <property type="entry name" value="Winged helix' DNA-binding domain"/>
    <property type="match status" value="1"/>
</dbReference>
<dbReference type="InterPro" id="IPR000835">
    <property type="entry name" value="HTH_MarR-typ"/>
</dbReference>
<comment type="caution">
    <text evidence="2">The sequence shown here is derived from an EMBL/GenBank/DDBJ whole genome shotgun (WGS) entry which is preliminary data.</text>
</comment>
<organism evidence="2 3">
    <name type="scientific">Paractinoplanes toevensis</name>
    <dbReference type="NCBI Taxonomy" id="571911"/>
    <lineage>
        <taxon>Bacteria</taxon>
        <taxon>Bacillati</taxon>
        <taxon>Actinomycetota</taxon>
        <taxon>Actinomycetes</taxon>
        <taxon>Micromonosporales</taxon>
        <taxon>Micromonosporaceae</taxon>
        <taxon>Paractinoplanes</taxon>
    </lineage>
</organism>
<dbReference type="AlphaFoldDB" id="A0A919TDD7"/>
<reference evidence="2 3" key="1">
    <citation type="submission" date="2021-03" db="EMBL/GenBank/DDBJ databases">
        <title>Whole genome shotgun sequence of Actinoplanes toevensis NBRC 105298.</title>
        <authorList>
            <person name="Komaki H."/>
            <person name="Tamura T."/>
        </authorList>
    </citation>
    <scope>NUCLEOTIDE SEQUENCE [LARGE SCALE GENOMIC DNA]</scope>
    <source>
        <strain evidence="2 3">NBRC 105298</strain>
    </source>
</reference>
<dbReference type="Proteomes" id="UP000677082">
    <property type="component" value="Unassembled WGS sequence"/>
</dbReference>
<dbReference type="PRINTS" id="PR00598">
    <property type="entry name" value="HTHMARR"/>
</dbReference>
<evidence type="ECO:0000313" key="2">
    <source>
        <dbReference type="EMBL" id="GIM93358.1"/>
    </source>
</evidence>
<dbReference type="EMBL" id="BOQN01000066">
    <property type="protein sequence ID" value="GIM93358.1"/>
    <property type="molecule type" value="Genomic_DNA"/>
</dbReference>
<dbReference type="PROSITE" id="PS50995">
    <property type="entry name" value="HTH_MARR_2"/>
    <property type="match status" value="1"/>
</dbReference>
<evidence type="ECO:0000259" key="1">
    <source>
        <dbReference type="PROSITE" id="PS50995"/>
    </source>
</evidence>
<dbReference type="InterPro" id="IPR039422">
    <property type="entry name" value="MarR/SlyA-like"/>
</dbReference>
<feature type="domain" description="HTH marR-type" evidence="1">
    <location>
        <begin position="1"/>
        <end position="134"/>
    </location>
</feature>
<gene>
    <name evidence="2" type="ORF">Ato02nite_051510</name>
</gene>
<protein>
    <submittedName>
        <fullName evidence="2">Transcriptional regulator, MarR family protein</fullName>
    </submittedName>
</protein>
<dbReference type="InterPro" id="IPR036390">
    <property type="entry name" value="WH_DNA-bd_sf"/>
</dbReference>
<dbReference type="GO" id="GO:0006950">
    <property type="term" value="P:response to stress"/>
    <property type="evidence" value="ECO:0007669"/>
    <property type="project" value="TreeGrafter"/>
</dbReference>
<dbReference type="GO" id="GO:0003700">
    <property type="term" value="F:DNA-binding transcription factor activity"/>
    <property type="evidence" value="ECO:0007669"/>
    <property type="project" value="InterPro"/>
</dbReference>
<name>A0A919TDD7_9ACTN</name>
<dbReference type="Pfam" id="PF12802">
    <property type="entry name" value="MarR_2"/>
    <property type="match status" value="1"/>
</dbReference>
<evidence type="ECO:0000313" key="3">
    <source>
        <dbReference type="Proteomes" id="UP000677082"/>
    </source>
</evidence>
<dbReference type="RefSeq" id="WP_213009179.1">
    <property type="nucleotide sequence ID" value="NZ_BOQN01000066.1"/>
</dbReference>
<proteinExistence type="predicted"/>
<dbReference type="InterPro" id="IPR036388">
    <property type="entry name" value="WH-like_DNA-bd_sf"/>
</dbReference>
<sequence length="146" mass="16282">MDRLPSWLLNQNAAYAGRLVSDGFSAAGARGYHYRVLTSLDVDGPTTQANLGRRTGIYPSDIVATINELQANGYVMRSLDKTDKRRNLVSITPAGRKRAKELTKTVATIQDALLEPLDETERDELTRLLVKLHEHHRQGFPPLPSM</sequence>